<gene>
    <name evidence="1" type="ORF">CQ006_27325</name>
</gene>
<dbReference type="EMBL" id="PCQE01000092">
    <property type="protein sequence ID" value="PRB87911.1"/>
    <property type="molecule type" value="Genomic_DNA"/>
</dbReference>
<evidence type="ECO:0000313" key="2">
    <source>
        <dbReference type="Proteomes" id="UP000239458"/>
    </source>
</evidence>
<organism evidence="1 2">
    <name type="scientific">Pseudomonas cedrina</name>
    <dbReference type="NCBI Taxonomy" id="651740"/>
    <lineage>
        <taxon>Bacteria</taxon>
        <taxon>Pseudomonadati</taxon>
        <taxon>Pseudomonadota</taxon>
        <taxon>Gammaproteobacteria</taxon>
        <taxon>Pseudomonadales</taxon>
        <taxon>Pseudomonadaceae</taxon>
        <taxon>Pseudomonas</taxon>
    </lineage>
</organism>
<reference evidence="1 2" key="1">
    <citation type="submission" date="2017-09" db="EMBL/GenBank/DDBJ databases">
        <title>Genomic, metabolic, and phenotypic characteristics of bacterial isolates from the natural microbiome of the model nematode Caenorhabditis elegans.</title>
        <authorList>
            <person name="Zimmermann J."/>
            <person name="Obeng N."/>
            <person name="Yang W."/>
            <person name="Obeng O."/>
            <person name="Kissoyan K."/>
            <person name="Pees B."/>
            <person name="Dirksen P."/>
            <person name="Hoppner M."/>
            <person name="Franke A."/>
            <person name="Rosenstiel P."/>
            <person name="Leippe M."/>
            <person name="Dierking K."/>
            <person name="Kaleta C."/>
            <person name="Schulenburg H."/>
        </authorList>
    </citation>
    <scope>NUCLEOTIDE SEQUENCE [LARGE SCALE GENOMIC DNA]</scope>
    <source>
        <strain evidence="1 2">MYb184</strain>
    </source>
</reference>
<dbReference type="AlphaFoldDB" id="A0A2S9D3S2"/>
<evidence type="ECO:0000313" key="1">
    <source>
        <dbReference type="EMBL" id="PRB87911.1"/>
    </source>
</evidence>
<proteinExistence type="predicted"/>
<protein>
    <submittedName>
        <fullName evidence="1">Uncharacterized protein</fullName>
    </submittedName>
</protein>
<comment type="caution">
    <text evidence="1">The sequence shown here is derived from an EMBL/GenBank/DDBJ whole genome shotgun (WGS) entry which is preliminary data.</text>
</comment>
<sequence length="73" mass="8084">MPWKYGQCGSWLACEPDNSVIQAHRADAFAGKPAPTVDRLRPHTQRLRRITLPIEYPAPKELSTATAPLGRSS</sequence>
<accession>A0A2S9D3S2</accession>
<dbReference type="Proteomes" id="UP000239458">
    <property type="component" value="Unassembled WGS sequence"/>
</dbReference>
<name>A0A2S9D3S2_PSECE</name>